<organism evidence="3 4">
    <name type="scientific">Monascus purpureus</name>
    <name type="common">Red mold</name>
    <name type="synonym">Monascus anka</name>
    <dbReference type="NCBI Taxonomy" id="5098"/>
    <lineage>
        <taxon>Eukaryota</taxon>
        <taxon>Fungi</taxon>
        <taxon>Dikarya</taxon>
        <taxon>Ascomycota</taxon>
        <taxon>Pezizomycotina</taxon>
        <taxon>Eurotiomycetes</taxon>
        <taxon>Eurotiomycetidae</taxon>
        <taxon>Eurotiales</taxon>
        <taxon>Aspergillaceae</taxon>
        <taxon>Monascus</taxon>
    </lineage>
</organism>
<evidence type="ECO:0000256" key="2">
    <source>
        <dbReference type="ARBA" id="ARBA00023242"/>
    </source>
</evidence>
<dbReference type="PANTHER" id="PTHR37534">
    <property type="entry name" value="TRANSCRIPTIONAL ACTIVATOR PROTEIN UGA3"/>
    <property type="match status" value="1"/>
</dbReference>
<comment type="caution">
    <text evidence="3">The sequence shown here is derived from an EMBL/GenBank/DDBJ whole genome shotgun (WGS) entry which is preliminary data.</text>
</comment>
<accession>A0A507R372</accession>
<dbReference type="InterPro" id="IPR021858">
    <property type="entry name" value="Fun_TF"/>
</dbReference>
<dbReference type="AlphaFoldDB" id="A0A507R372"/>
<evidence type="ECO:0000313" key="4">
    <source>
        <dbReference type="Proteomes" id="UP000319663"/>
    </source>
</evidence>
<sequence>MGPTHATATNYYVQALHGLRTAISSYSTGTGLFPEEPILTIALLCKYEIVRGSVKQWASHLDALQKIIMSCGGFGALNRDTAEYLRGLMVYCGHMAKITNRGNKDTAKDALIYDPGILNIPTKLDIYVGYTEEILKIFARIADLYSLESDLEALDLEIFSINESLRIWTHTAKEYIIPKGMTQSNLSRLKMVADCFRDAAYIFLHSTLERMSQQQQPESDSKAATLAHLSSTWACLAYLSKSEAVHRCLHRVGSSSLDSHCEYSALTFPLFIAGCESEIPVERELVMRSLDKLEENFGIGNVKRAKELLQTFWGRQGEQRQHWMDALEQLRWELILA</sequence>
<dbReference type="Proteomes" id="UP000319663">
    <property type="component" value="Unassembled WGS sequence"/>
</dbReference>
<proteinExistence type="predicted"/>
<gene>
    <name evidence="3" type="ORF">MPDQ_003272</name>
</gene>
<evidence type="ECO:0000313" key="3">
    <source>
        <dbReference type="EMBL" id="TQB75297.1"/>
    </source>
</evidence>
<name>A0A507R372_MONPU</name>
<reference evidence="3 4" key="1">
    <citation type="submission" date="2019-06" db="EMBL/GenBank/DDBJ databases">
        <title>Wine fermentation using esterase from Monascus purpureus.</title>
        <authorList>
            <person name="Geng C."/>
            <person name="Zhang Y."/>
        </authorList>
    </citation>
    <scope>NUCLEOTIDE SEQUENCE [LARGE SCALE GENOMIC DNA]</scope>
    <source>
        <strain evidence="3">HQ1</strain>
    </source>
</reference>
<evidence type="ECO:0008006" key="5">
    <source>
        <dbReference type="Google" id="ProtNLM"/>
    </source>
</evidence>
<dbReference type="GO" id="GO:0045944">
    <property type="term" value="P:positive regulation of transcription by RNA polymerase II"/>
    <property type="evidence" value="ECO:0007669"/>
    <property type="project" value="TreeGrafter"/>
</dbReference>
<dbReference type="GO" id="GO:0005634">
    <property type="term" value="C:nucleus"/>
    <property type="evidence" value="ECO:0007669"/>
    <property type="project" value="UniProtKB-SubCell"/>
</dbReference>
<keyword evidence="4" id="KW-1185">Reference proteome</keyword>
<keyword evidence="2" id="KW-0539">Nucleus</keyword>
<comment type="subcellular location">
    <subcellularLocation>
        <location evidence="1">Nucleus</location>
    </subcellularLocation>
</comment>
<protein>
    <recommendedName>
        <fullName evidence="5">C6 transcription factor</fullName>
    </recommendedName>
</protein>
<dbReference type="GO" id="GO:0000976">
    <property type="term" value="F:transcription cis-regulatory region binding"/>
    <property type="evidence" value="ECO:0007669"/>
    <property type="project" value="TreeGrafter"/>
</dbReference>
<dbReference type="EMBL" id="VIFY01000021">
    <property type="protein sequence ID" value="TQB75297.1"/>
    <property type="molecule type" value="Genomic_DNA"/>
</dbReference>
<evidence type="ECO:0000256" key="1">
    <source>
        <dbReference type="ARBA" id="ARBA00004123"/>
    </source>
</evidence>
<dbReference type="Pfam" id="PF11951">
    <property type="entry name" value="Fungal_trans_2"/>
    <property type="match status" value="1"/>
</dbReference>
<dbReference type="GO" id="GO:0003700">
    <property type="term" value="F:DNA-binding transcription factor activity"/>
    <property type="evidence" value="ECO:0007669"/>
    <property type="project" value="TreeGrafter"/>
</dbReference>
<dbReference type="PANTHER" id="PTHR37534:SF16">
    <property type="entry name" value="ZN(II)2CYS6 TRANSCRIPTION FACTOR (EUROFUNG)-RELATED"/>
    <property type="match status" value="1"/>
</dbReference>